<proteinExistence type="predicted"/>
<organism evidence="2 3">
    <name type="scientific">Thalictrum thalictroides</name>
    <name type="common">Rue-anemone</name>
    <name type="synonym">Anemone thalictroides</name>
    <dbReference type="NCBI Taxonomy" id="46969"/>
    <lineage>
        <taxon>Eukaryota</taxon>
        <taxon>Viridiplantae</taxon>
        <taxon>Streptophyta</taxon>
        <taxon>Embryophyta</taxon>
        <taxon>Tracheophyta</taxon>
        <taxon>Spermatophyta</taxon>
        <taxon>Magnoliopsida</taxon>
        <taxon>Ranunculales</taxon>
        <taxon>Ranunculaceae</taxon>
        <taxon>Thalictroideae</taxon>
        <taxon>Thalictrum</taxon>
    </lineage>
</organism>
<dbReference type="Proteomes" id="UP000554482">
    <property type="component" value="Unassembled WGS sequence"/>
</dbReference>
<dbReference type="InterPro" id="IPR052370">
    <property type="entry name" value="Meta-cleavage_hydrolase"/>
</dbReference>
<evidence type="ECO:0000313" key="2">
    <source>
        <dbReference type="EMBL" id="KAF5198855.1"/>
    </source>
</evidence>
<evidence type="ECO:0000259" key="1">
    <source>
        <dbReference type="Pfam" id="PF00561"/>
    </source>
</evidence>
<keyword evidence="2" id="KW-0378">Hydrolase</keyword>
<gene>
    <name evidence="2" type="ORF">FRX31_011556</name>
</gene>
<dbReference type="Gene3D" id="3.40.50.1820">
    <property type="entry name" value="alpha/beta hydrolase"/>
    <property type="match status" value="1"/>
</dbReference>
<dbReference type="InterPro" id="IPR000073">
    <property type="entry name" value="AB_hydrolase_1"/>
</dbReference>
<dbReference type="AlphaFoldDB" id="A0A7J6WQW9"/>
<dbReference type="PANTHER" id="PTHR43139:SF52">
    <property type="entry name" value="SI:DKEY-122A22.2"/>
    <property type="match status" value="1"/>
</dbReference>
<sequence length="333" mass="38003">MMSSRFSLTSVFEYYLRRIFTSSGLLLQTMEIDSQTTMSFWGPNPTNLINSIQKPNLVLIHGFGPRSVWQWGPQIKTLSPHFNLYVPDLIFFGNSTTKASERSTVFQAVSIGKLLEKLDVNNFSVMGTSYGGFVTYHMARLFKDRVEKVIIASSALNKKASDHQVLLEKANVEKAEDVMLPKNANQLRNLMRLAAFHQPPHLPDFLLNDFINFAFIENLEEKKQLMMEFDFGNDVNLNISPLQQEVLLVWGDCDQIFPFKKAVELKKLLGDKAKLEVIKNTSHMPHGEDSKKFNDIVMKFLSADQLQTIFKKPKTIGSTISNWVFLIFSTLHS</sequence>
<dbReference type="InterPro" id="IPR029058">
    <property type="entry name" value="AB_hydrolase_fold"/>
</dbReference>
<dbReference type="Pfam" id="PF00561">
    <property type="entry name" value="Abhydrolase_1"/>
    <property type="match status" value="1"/>
</dbReference>
<feature type="domain" description="AB hydrolase-1" evidence="1">
    <location>
        <begin position="55"/>
        <end position="288"/>
    </location>
</feature>
<dbReference type="PANTHER" id="PTHR43139">
    <property type="entry name" value="SI:DKEY-122A22.2"/>
    <property type="match status" value="1"/>
</dbReference>
<accession>A0A7J6WQW9</accession>
<name>A0A7J6WQW9_THATH</name>
<dbReference type="PRINTS" id="PR00111">
    <property type="entry name" value="ABHYDROLASE"/>
</dbReference>
<dbReference type="SUPFAM" id="SSF53474">
    <property type="entry name" value="alpha/beta-Hydrolases"/>
    <property type="match status" value="1"/>
</dbReference>
<comment type="caution">
    <text evidence="2">The sequence shown here is derived from an EMBL/GenBank/DDBJ whole genome shotgun (WGS) entry which is preliminary data.</text>
</comment>
<protein>
    <submittedName>
        <fullName evidence="2">Alpha/beta-Hydrolases superfamily protein</fullName>
    </submittedName>
</protein>
<dbReference type="GO" id="GO:0016787">
    <property type="term" value="F:hydrolase activity"/>
    <property type="evidence" value="ECO:0007669"/>
    <property type="project" value="UniProtKB-KW"/>
</dbReference>
<evidence type="ECO:0000313" key="3">
    <source>
        <dbReference type="Proteomes" id="UP000554482"/>
    </source>
</evidence>
<keyword evidence="3" id="KW-1185">Reference proteome</keyword>
<reference evidence="2 3" key="1">
    <citation type="submission" date="2020-06" db="EMBL/GenBank/DDBJ databases">
        <title>Transcriptomic and genomic resources for Thalictrum thalictroides and T. hernandezii: Facilitating candidate gene discovery in an emerging model plant lineage.</title>
        <authorList>
            <person name="Arias T."/>
            <person name="Riano-Pachon D.M."/>
            <person name="Di Stilio V.S."/>
        </authorList>
    </citation>
    <scope>NUCLEOTIDE SEQUENCE [LARGE SCALE GENOMIC DNA]</scope>
    <source>
        <strain evidence="3">cv. WT478/WT964</strain>
        <tissue evidence="2">Leaves</tissue>
    </source>
</reference>
<dbReference type="OrthoDB" id="6431331at2759"/>
<dbReference type="EMBL" id="JABWDY010012740">
    <property type="protein sequence ID" value="KAF5198855.1"/>
    <property type="molecule type" value="Genomic_DNA"/>
</dbReference>